<keyword evidence="2" id="KW-1185">Reference proteome</keyword>
<accession>A0A1I5T4K4</accession>
<organism evidence="1 2">
    <name type="scientific">Butyrivibrio proteoclasticus</name>
    <dbReference type="NCBI Taxonomy" id="43305"/>
    <lineage>
        <taxon>Bacteria</taxon>
        <taxon>Bacillati</taxon>
        <taxon>Bacillota</taxon>
        <taxon>Clostridia</taxon>
        <taxon>Lachnospirales</taxon>
        <taxon>Lachnospiraceae</taxon>
        <taxon>Butyrivibrio</taxon>
    </lineage>
</organism>
<dbReference type="AlphaFoldDB" id="A0A1I5T4K4"/>
<evidence type="ECO:0000313" key="2">
    <source>
        <dbReference type="Proteomes" id="UP000182624"/>
    </source>
</evidence>
<evidence type="ECO:0000313" key="1">
    <source>
        <dbReference type="EMBL" id="SFP77943.1"/>
    </source>
</evidence>
<proteinExistence type="predicted"/>
<dbReference type="EMBL" id="FOXO01000008">
    <property type="protein sequence ID" value="SFP77943.1"/>
    <property type="molecule type" value="Genomic_DNA"/>
</dbReference>
<gene>
    <name evidence="1" type="ORF">SAMN04487928_1088</name>
</gene>
<reference evidence="2" key="1">
    <citation type="submission" date="2016-10" db="EMBL/GenBank/DDBJ databases">
        <authorList>
            <person name="Varghese N."/>
            <person name="Submissions S."/>
        </authorList>
    </citation>
    <scope>NUCLEOTIDE SEQUENCE [LARGE SCALE GENOMIC DNA]</scope>
    <source>
        <strain evidence="2">P18</strain>
    </source>
</reference>
<dbReference type="Proteomes" id="UP000182624">
    <property type="component" value="Unassembled WGS sequence"/>
</dbReference>
<name>A0A1I5T4K4_9FIRM</name>
<sequence>MFKHESILNEILISCGDRKNMELEDMAYEQKN</sequence>
<protein>
    <submittedName>
        <fullName evidence="1">Uncharacterized protein</fullName>
    </submittedName>
</protein>